<sequence>VQNRTIAIQRLLTTDKHLITNDNRLSKR</sequence>
<proteinExistence type="predicted"/>
<reference evidence="1" key="1">
    <citation type="submission" date="2018-05" db="EMBL/GenBank/DDBJ databases">
        <authorList>
            <person name="Lanie J.A."/>
            <person name="Ng W.-L."/>
            <person name="Kazmierczak K.M."/>
            <person name="Andrzejewski T.M."/>
            <person name="Davidsen T.M."/>
            <person name="Wayne K.J."/>
            <person name="Tettelin H."/>
            <person name="Glass J.I."/>
            <person name="Rusch D."/>
            <person name="Podicherti R."/>
            <person name="Tsui H.-C.T."/>
            <person name="Winkler M.E."/>
        </authorList>
    </citation>
    <scope>NUCLEOTIDE SEQUENCE</scope>
</reference>
<name>A0A383CDX5_9ZZZZ</name>
<dbReference type="EMBL" id="UINC01207629">
    <property type="protein sequence ID" value="SVE29798.1"/>
    <property type="molecule type" value="Genomic_DNA"/>
</dbReference>
<dbReference type="AlphaFoldDB" id="A0A383CDX5"/>
<feature type="non-terminal residue" evidence="1">
    <location>
        <position position="1"/>
    </location>
</feature>
<gene>
    <name evidence="1" type="ORF">METZ01_LOCUS482652</name>
</gene>
<accession>A0A383CDX5</accession>
<evidence type="ECO:0000313" key="1">
    <source>
        <dbReference type="EMBL" id="SVE29798.1"/>
    </source>
</evidence>
<protein>
    <submittedName>
        <fullName evidence="1">Uncharacterized protein</fullName>
    </submittedName>
</protein>
<organism evidence="1">
    <name type="scientific">marine metagenome</name>
    <dbReference type="NCBI Taxonomy" id="408172"/>
    <lineage>
        <taxon>unclassified sequences</taxon>
        <taxon>metagenomes</taxon>
        <taxon>ecological metagenomes</taxon>
    </lineage>
</organism>